<evidence type="ECO:0000313" key="4">
    <source>
        <dbReference type="Proteomes" id="UP001469365"/>
    </source>
</evidence>
<dbReference type="PANTHER" id="PTHR42760">
    <property type="entry name" value="SHORT-CHAIN DEHYDROGENASES/REDUCTASES FAMILY MEMBER"/>
    <property type="match status" value="1"/>
</dbReference>
<keyword evidence="2 3" id="KW-0560">Oxidoreductase</keyword>
<dbReference type="GO" id="GO:0047936">
    <property type="term" value="F:glucose 1-dehydrogenase [NAD(P)+] activity"/>
    <property type="evidence" value="ECO:0007669"/>
    <property type="project" value="UniProtKB-EC"/>
</dbReference>
<dbReference type="Pfam" id="PF13561">
    <property type="entry name" value="adh_short_C2"/>
    <property type="match status" value="1"/>
</dbReference>
<dbReference type="PRINTS" id="PR00081">
    <property type="entry name" value="GDHRDH"/>
</dbReference>
<keyword evidence="4" id="KW-1185">Reference proteome</keyword>
<sequence>MSRLAGKVAIITGAAGGQGAAEARLFVKEGAKVIATDLQLELLQKTVADIHEEYGEHAIAVQHNVTSEADWKLVIEQAISHFGKIDILVNNAGILGKLSGDVEEYTLDEWNNMINVNATSQFLGMKAVIGEMKKNKSGSIINISSIAGLVGRQGGVHYQASKGAIRILTKSVAADAAAHGVRVNSVHPGTVASPMSNAILAADTQNLSAARIPLGRVAVPEEIAYPVLFLASDESSYITGAEIVVDGGETSV</sequence>
<dbReference type="EMBL" id="JBBPCC010000017">
    <property type="protein sequence ID" value="MEK8130825.1"/>
    <property type="molecule type" value="Genomic_DNA"/>
</dbReference>
<dbReference type="Proteomes" id="UP001469365">
    <property type="component" value="Unassembled WGS sequence"/>
</dbReference>
<dbReference type="NCBIfam" id="NF005559">
    <property type="entry name" value="PRK07231.1"/>
    <property type="match status" value="1"/>
</dbReference>
<dbReference type="PRINTS" id="PR00080">
    <property type="entry name" value="SDRFAMILY"/>
</dbReference>
<proteinExistence type="inferred from homology"/>
<comment type="caution">
    <text evidence="3">The sequence shown here is derived from an EMBL/GenBank/DDBJ whole genome shotgun (WGS) entry which is preliminary data.</text>
</comment>
<dbReference type="InterPro" id="IPR002347">
    <property type="entry name" value="SDR_fam"/>
</dbReference>
<organism evidence="3 4">
    <name type="scientific">Paenibacillus filicis</name>
    <dbReference type="NCBI Taxonomy" id="669464"/>
    <lineage>
        <taxon>Bacteria</taxon>
        <taxon>Bacillati</taxon>
        <taxon>Bacillota</taxon>
        <taxon>Bacilli</taxon>
        <taxon>Bacillales</taxon>
        <taxon>Paenibacillaceae</taxon>
        <taxon>Paenibacillus</taxon>
    </lineage>
</organism>
<comment type="similarity">
    <text evidence="1">Belongs to the short-chain dehydrogenases/reductases (SDR) family.</text>
</comment>
<evidence type="ECO:0000256" key="1">
    <source>
        <dbReference type="ARBA" id="ARBA00006484"/>
    </source>
</evidence>
<dbReference type="InterPro" id="IPR036291">
    <property type="entry name" value="NAD(P)-bd_dom_sf"/>
</dbReference>
<dbReference type="PANTHER" id="PTHR42760:SF133">
    <property type="entry name" value="3-OXOACYL-[ACYL-CARRIER-PROTEIN] REDUCTASE"/>
    <property type="match status" value="1"/>
</dbReference>
<dbReference type="RefSeq" id="WP_341417968.1">
    <property type="nucleotide sequence ID" value="NZ_JBBPCC010000017.1"/>
</dbReference>
<dbReference type="EC" id="1.1.1.47" evidence="3"/>
<gene>
    <name evidence="3" type="ORF">WMW72_23235</name>
</gene>
<name>A0ABU9DPN1_9BACL</name>
<evidence type="ECO:0000313" key="3">
    <source>
        <dbReference type="EMBL" id="MEK8130825.1"/>
    </source>
</evidence>
<protein>
    <submittedName>
        <fullName evidence="3">Glucose 1-dehydrogenase</fullName>
        <ecNumber evidence="3">1.1.1.47</ecNumber>
    </submittedName>
</protein>
<dbReference type="Gene3D" id="3.40.50.720">
    <property type="entry name" value="NAD(P)-binding Rossmann-like Domain"/>
    <property type="match status" value="1"/>
</dbReference>
<accession>A0ABU9DPN1</accession>
<dbReference type="SUPFAM" id="SSF51735">
    <property type="entry name" value="NAD(P)-binding Rossmann-fold domains"/>
    <property type="match status" value="1"/>
</dbReference>
<reference evidence="3 4" key="1">
    <citation type="submission" date="2024-04" db="EMBL/GenBank/DDBJ databases">
        <title>draft genome sequnece of Paenibacillus filicis.</title>
        <authorList>
            <person name="Kim D.-U."/>
        </authorList>
    </citation>
    <scope>NUCLEOTIDE SEQUENCE [LARGE SCALE GENOMIC DNA]</scope>
    <source>
        <strain evidence="3 4">KACC14197</strain>
    </source>
</reference>
<evidence type="ECO:0000256" key="2">
    <source>
        <dbReference type="ARBA" id="ARBA00023002"/>
    </source>
</evidence>